<dbReference type="InterPro" id="IPR036928">
    <property type="entry name" value="AS_sf"/>
</dbReference>
<dbReference type="PANTHER" id="PTHR42678:SF5">
    <property type="entry name" value="GLUTAMYL-TRNA(GLN) AMIDOTRANSFERASE SUBUNIT A"/>
    <property type="match status" value="1"/>
</dbReference>
<evidence type="ECO:0000256" key="1">
    <source>
        <dbReference type="SAM" id="SignalP"/>
    </source>
</evidence>
<dbReference type="STRING" id="1658172.A0A1B7P437"/>
<proteinExistence type="predicted"/>
<evidence type="ECO:0000259" key="2">
    <source>
        <dbReference type="Pfam" id="PF01425"/>
    </source>
</evidence>
<dbReference type="Pfam" id="PF01425">
    <property type="entry name" value="Amidase"/>
    <property type="match status" value="1"/>
</dbReference>
<feature type="chain" id="PRO_5008598390" description="Amidase domain-containing protein" evidence="1">
    <location>
        <begin position="19"/>
        <end position="553"/>
    </location>
</feature>
<comment type="caution">
    <text evidence="3">The sequence shown here is derived from an EMBL/GenBank/DDBJ whole genome shotgun (WGS) entry which is preliminary data.</text>
</comment>
<dbReference type="InterPro" id="IPR023631">
    <property type="entry name" value="Amidase_dom"/>
</dbReference>
<gene>
    <name evidence="3" type="ORF">ACJ72_02014</name>
</gene>
<accession>A0A1B7P437</accession>
<reference evidence="3 4" key="1">
    <citation type="submission" date="2015-07" db="EMBL/GenBank/DDBJ databases">
        <title>Emmonsia species relationships and genome sequence.</title>
        <authorList>
            <person name="Cuomo C.A."/>
            <person name="Schwartz I.S."/>
            <person name="Kenyon C."/>
            <person name="de Hoog G.S."/>
            <person name="Govender N.P."/>
            <person name="Botha A."/>
            <person name="Moreno L."/>
            <person name="de Vries M."/>
            <person name="Munoz J.F."/>
            <person name="Stielow J.B."/>
        </authorList>
    </citation>
    <scope>NUCLEOTIDE SEQUENCE [LARGE SCALE GENOMIC DNA]</scope>
    <source>
        <strain evidence="3 4">CBS 136260</strain>
    </source>
</reference>
<feature type="signal peptide" evidence="1">
    <location>
        <begin position="1"/>
        <end position="18"/>
    </location>
</feature>
<evidence type="ECO:0000313" key="4">
    <source>
        <dbReference type="Proteomes" id="UP000091918"/>
    </source>
</evidence>
<feature type="domain" description="Amidase" evidence="2">
    <location>
        <begin position="53"/>
        <end position="501"/>
    </location>
</feature>
<dbReference type="Gene3D" id="3.90.1300.10">
    <property type="entry name" value="Amidase signature (AS) domain"/>
    <property type="match status" value="1"/>
</dbReference>
<organism evidence="3 4">
    <name type="scientific">Emergomyces africanus</name>
    <dbReference type="NCBI Taxonomy" id="1955775"/>
    <lineage>
        <taxon>Eukaryota</taxon>
        <taxon>Fungi</taxon>
        <taxon>Dikarya</taxon>
        <taxon>Ascomycota</taxon>
        <taxon>Pezizomycotina</taxon>
        <taxon>Eurotiomycetes</taxon>
        <taxon>Eurotiomycetidae</taxon>
        <taxon>Onygenales</taxon>
        <taxon>Ajellomycetaceae</taxon>
        <taxon>Emergomyces</taxon>
    </lineage>
</organism>
<evidence type="ECO:0000313" key="3">
    <source>
        <dbReference type="EMBL" id="OAX83627.1"/>
    </source>
</evidence>
<dbReference type="OrthoDB" id="566138at2759"/>
<sequence>MWPFKHLLLTSWTALGFASFDLSSSPLAFDSREATIESVHRELFSRRTTCRNVVSSFLARIEEYNPKINAVVSLNPHALEYADDLDKALLRKNPAGSLFCIPILLKDNYDTADMSTTGSSWALKYSQPTVDAPSVKAFRDAGAIILGKVNLHELALEGLSVSSLGGQTLNPYDLTRTPGGSSGGTGAAIAASFAVLGTGTDTVNSLRNPASANSLFSIRPTRGLISRAGVIPVSYTQDTLGPIARTLKDAATALTIMANIGYDPKDNVTALVPESVVGVDYTKALAPGSLRVIRLGLIEGFFNRTEDSETSPVNKVMDDMVSKLRAAGATVLTIDEKNYNSIMISNNLDVQRFEFRELMDEYLQDETLGGSHPSSLAELYSTGDYLVIPSQHSYASTALISSTSNATYATRQYGIQHLKLALQTTFKSHSLDAIIYPEQQNLVVKTGSASQHGRNGILGALTGSPVVTIPAGFSPPSNDAPDGVPIGMEILGLPWTEQKLLNIASKIGNLGQVRRIPLLVSKRVVSKEYISVPHINPNSRGISTVYHIGVLGT</sequence>
<dbReference type="EMBL" id="LGUA01000153">
    <property type="protein sequence ID" value="OAX83627.1"/>
    <property type="molecule type" value="Genomic_DNA"/>
</dbReference>
<keyword evidence="1" id="KW-0732">Signal</keyword>
<dbReference type="AlphaFoldDB" id="A0A1B7P437"/>
<protein>
    <recommendedName>
        <fullName evidence="2">Amidase domain-containing protein</fullName>
    </recommendedName>
</protein>
<name>A0A1B7P437_9EURO</name>
<dbReference type="Proteomes" id="UP000091918">
    <property type="component" value="Unassembled WGS sequence"/>
</dbReference>
<dbReference type="PANTHER" id="PTHR42678">
    <property type="entry name" value="AMIDASE"/>
    <property type="match status" value="1"/>
</dbReference>
<dbReference type="SUPFAM" id="SSF75304">
    <property type="entry name" value="Amidase signature (AS) enzymes"/>
    <property type="match status" value="1"/>
</dbReference>
<keyword evidence="4" id="KW-1185">Reference proteome</keyword>